<dbReference type="EMBL" id="JAHUZD010000122">
    <property type="protein sequence ID" value="KAI3403684.2"/>
    <property type="molecule type" value="Genomic_DNA"/>
</dbReference>
<name>A0AAI9WX68_9ASCO</name>
<feature type="compositionally biased region" description="Basic and acidic residues" evidence="1">
    <location>
        <begin position="201"/>
        <end position="215"/>
    </location>
</feature>
<gene>
    <name evidence="2" type="ORF">KGF56_003502</name>
</gene>
<evidence type="ECO:0000313" key="2">
    <source>
        <dbReference type="EMBL" id="KAI3403684.2"/>
    </source>
</evidence>
<dbReference type="RefSeq" id="XP_049179431.1">
    <property type="nucleotide sequence ID" value="XM_049324840.1"/>
</dbReference>
<sequence length="248" mass="29527">MIRGNWSLQEEIKQNERKRQLKIQQRQKLKFKLEKLQQCDPIKLYHKIENLEKRSNLSEKETSYLKLLKEDWAFIEKNKLHEGKIKSFLKDKDQHEKSIRKRESKLWGVKSVYFNPELNPLGKVPRIECLDCEVQIELKNWTVPLHSKRKKYDVDPLIKELNVKVPKGEPPKFYKLIQNTEKLRPLSSQKSKEQASNIYIESHKREGSSDSKEKEKEEEEEEDDEQLSATESLEMQLSKTPTKFYVAS</sequence>
<reference evidence="2" key="1">
    <citation type="journal article" date="2022" name="DNA Res.">
        <title>Genome analysis of five recently described species of the CUG-Ser clade uncovers Candida theae as a new hybrid lineage with pathogenic potential in the Candida parapsilosis species complex.</title>
        <authorList>
            <person name="Mixao V."/>
            <person name="Del Olmo V."/>
            <person name="Hegedusova E."/>
            <person name="Saus E."/>
            <person name="Pryszcz L."/>
            <person name="Cillingova A."/>
            <person name="Nosek J."/>
            <person name="Gabaldon T."/>
        </authorList>
    </citation>
    <scope>NUCLEOTIDE SEQUENCE</scope>
    <source>
        <strain evidence="2">CBS 10844</strain>
    </source>
</reference>
<comment type="caution">
    <text evidence="2">The sequence shown here is derived from an EMBL/GenBank/DDBJ whole genome shotgun (WGS) entry which is preliminary data.</text>
</comment>
<dbReference type="GeneID" id="73381117"/>
<accession>A0AAI9WX68</accession>
<dbReference type="AlphaFoldDB" id="A0AAI9WX68"/>
<feature type="compositionally biased region" description="Acidic residues" evidence="1">
    <location>
        <begin position="216"/>
        <end position="226"/>
    </location>
</feature>
<evidence type="ECO:0000256" key="1">
    <source>
        <dbReference type="SAM" id="MobiDB-lite"/>
    </source>
</evidence>
<keyword evidence="3" id="KW-1185">Reference proteome</keyword>
<dbReference type="Proteomes" id="UP001202479">
    <property type="component" value="Unassembled WGS sequence"/>
</dbReference>
<evidence type="ECO:0000313" key="3">
    <source>
        <dbReference type="Proteomes" id="UP001202479"/>
    </source>
</evidence>
<dbReference type="Pfam" id="PF12622">
    <property type="entry name" value="NpwBP"/>
    <property type="match status" value="1"/>
</dbReference>
<protein>
    <submittedName>
        <fullName evidence="2">Uncharacterized protein</fullName>
    </submittedName>
</protein>
<feature type="region of interest" description="Disordered" evidence="1">
    <location>
        <begin position="184"/>
        <end position="248"/>
    </location>
</feature>
<proteinExistence type="predicted"/>
<organism evidence="2 3">
    <name type="scientific">Candida oxycetoniae</name>
    <dbReference type="NCBI Taxonomy" id="497107"/>
    <lineage>
        <taxon>Eukaryota</taxon>
        <taxon>Fungi</taxon>
        <taxon>Dikarya</taxon>
        <taxon>Ascomycota</taxon>
        <taxon>Saccharomycotina</taxon>
        <taxon>Pichiomycetes</taxon>
        <taxon>Debaryomycetaceae</taxon>
        <taxon>Candida/Lodderomyces clade</taxon>
        <taxon>Candida</taxon>
    </lineage>
</organism>
<feature type="compositionally biased region" description="Polar residues" evidence="1">
    <location>
        <begin position="227"/>
        <end position="241"/>
    </location>
</feature>
<feature type="compositionally biased region" description="Polar residues" evidence="1">
    <location>
        <begin position="186"/>
        <end position="199"/>
    </location>
</feature>